<dbReference type="AlphaFoldDB" id="A0AAF3EDX8"/>
<evidence type="ECO:0000256" key="2">
    <source>
        <dbReference type="ARBA" id="ARBA00008661"/>
    </source>
</evidence>
<evidence type="ECO:0000256" key="7">
    <source>
        <dbReference type="ARBA" id="ARBA00022989"/>
    </source>
</evidence>
<accession>A0AAF3EDX8</accession>
<evidence type="ECO:0000256" key="8">
    <source>
        <dbReference type="ARBA" id="ARBA00023034"/>
    </source>
</evidence>
<evidence type="ECO:0000256" key="1">
    <source>
        <dbReference type="ARBA" id="ARBA00004323"/>
    </source>
</evidence>
<evidence type="ECO:0000256" key="4">
    <source>
        <dbReference type="ARBA" id="ARBA00022679"/>
    </source>
</evidence>
<evidence type="ECO:0000256" key="3">
    <source>
        <dbReference type="ARBA" id="ARBA00022676"/>
    </source>
</evidence>
<evidence type="ECO:0000313" key="10">
    <source>
        <dbReference type="Proteomes" id="UP000887575"/>
    </source>
</evidence>
<keyword evidence="9" id="KW-0472">Membrane</keyword>
<dbReference type="Pfam" id="PF01762">
    <property type="entry name" value="Galactosyl_T"/>
    <property type="match status" value="2"/>
</dbReference>
<evidence type="ECO:0000256" key="6">
    <source>
        <dbReference type="ARBA" id="ARBA00022968"/>
    </source>
</evidence>
<organism evidence="10 11">
    <name type="scientific">Mesorhabditis belari</name>
    <dbReference type="NCBI Taxonomy" id="2138241"/>
    <lineage>
        <taxon>Eukaryota</taxon>
        <taxon>Metazoa</taxon>
        <taxon>Ecdysozoa</taxon>
        <taxon>Nematoda</taxon>
        <taxon>Chromadorea</taxon>
        <taxon>Rhabditida</taxon>
        <taxon>Rhabditina</taxon>
        <taxon>Rhabditomorpha</taxon>
        <taxon>Rhabditoidea</taxon>
        <taxon>Rhabditidae</taxon>
        <taxon>Mesorhabditinae</taxon>
        <taxon>Mesorhabditis</taxon>
    </lineage>
</organism>
<keyword evidence="8" id="KW-0333">Golgi apparatus</keyword>
<evidence type="ECO:0008006" key="12">
    <source>
        <dbReference type="Google" id="ProtNLM"/>
    </source>
</evidence>
<dbReference type="InterPro" id="IPR002659">
    <property type="entry name" value="Glyco_trans_31"/>
</dbReference>
<sequence length="662" mass="77588">MTRVRRLGFCGFSLILVLCTVALVLVNYADVAEKENREISDKLLRLQESRAIRWDRIRKIGQIKKKLAAKLEKSRRIPGKPHPYYGRFPLLHGDAQVLCPKDAPILFVVHSASFNIDRRQTIRETWAHKKWQEKFGFRVFFVVGTSDYKDENDMINEEAVFNRDILQYDFTDHYRNLTIKYLSWMRFVREECPNVELILKLDDDALPNIFWFFQDFKPNKIDMSNRLLCGKLQVDQLACRWEESPWYVANEAYTGGKAWPPFCTGLAVLQSFATLPKLIDGAEKREYYLSNDDVLFTGLIPKEVGIEIEQGKNFTCNSEPVEESERKLLQERVMIGMLNNMAAMRRTFDELQHTLPQREEPRGVRIVNPDELIKDKLLRLQESRAIRWNRIRKVLGIPGKPHPYYGRFPLLHGDAQGLCPKDAPILFVVHSASSNIDRRQTIRETWAHKKWQEKFGFRAFFVVGTSDYKDENDMINEEAVFNRDILQYDFTDHYRKLTIKYLSWMRFVREECPNVELILKLDVDQLACRWEESPWYVANEAYTGGKAWPPFCTGLAVLQSFATLPKLIDGAEKREYYLSNDDVLFTGLIPKEVGIEIEQGKNFTCNSEPVEESERKLLQERVMIGMLNNMAAMRRTFDELQRFNGFIVDKADSFPRYYDRTY</sequence>
<comment type="similarity">
    <text evidence="2">Belongs to the glycosyltransferase 31 family.</text>
</comment>
<dbReference type="Proteomes" id="UP000887575">
    <property type="component" value="Unassembled WGS sequence"/>
</dbReference>
<dbReference type="GO" id="GO:0006493">
    <property type="term" value="P:protein O-linked glycosylation"/>
    <property type="evidence" value="ECO:0007669"/>
    <property type="project" value="TreeGrafter"/>
</dbReference>
<dbReference type="PANTHER" id="PTHR11214:SF378">
    <property type="entry name" value="BETA-1,3-GALACTOSYLTRANSFERASE 4"/>
    <property type="match status" value="1"/>
</dbReference>
<dbReference type="WBParaSite" id="MBELARI_LOCUS12181">
    <property type="protein sequence ID" value="MBELARI_LOCUS12181"/>
    <property type="gene ID" value="MBELARI_LOCUS12181"/>
</dbReference>
<dbReference type="Gene3D" id="3.90.550.50">
    <property type="match status" value="2"/>
</dbReference>
<evidence type="ECO:0000256" key="5">
    <source>
        <dbReference type="ARBA" id="ARBA00022692"/>
    </source>
</evidence>
<keyword evidence="6" id="KW-0735">Signal-anchor</keyword>
<keyword evidence="3" id="KW-0328">Glycosyltransferase</keyword>
<evidence type="ECO:0000313" key="11">
    <source>
        <dbReference type="WBParaSite" id="MBELARI_LOCUS12181"/>
    </source>
</evidence>
<name>A0AAF3EDX8_9BILA</name>
<keyword evidence="5" id="KW-0812">Transmembrane</keyword>
<comment type="subcellular location">
    <subcellularLocation>
        <location evidence="1">Golgi apparatus membrane</location>
        <topology evidence="1">Single-pass type II membrane protein</topology>
    </subcellularLocation>
</comment>
<keyword evidence="10" id="KW-1185">Reference proteome</keyword>
<evidence type="ECO:0000256" key="9">
    <source>
        <dbReference type="ARBA" id="ARBA00023136"/>
    </source>
</evidence>
<keyword evidence="7" id="KW-1133">Transmembrane helix</keyword>
<proteinExistence type="inferred from homology"/>
<dbReference type="PANTHER" id="PTHR11214">
    <property type="entry name" value="BETA-1,3-N-ACETYLGLUCOSAMINYLTRANSFERASE"/>
    <property type="match status" value="1"/>
</dbReference>
<keyword evidence="4" id="KW-0808">Transferase</keyword>
<dbReference type="GO" id="GO:0000139">
    <property type="term" value="C:Golgi membrane"/>
    <property type="evidence" value="ECO:0007669"/>
    <property type="project" value="UniProtKB-SubCell"/>
</dbReference>
<reference evidence="11" key="1">
    <citation type="submission" date="2024-02" db="UniProtKB">
        <authorList>
            <consortium name="WormBaseParasite"/>
        </authorList>
    </citation>
    <scope>IDENTIFICATION</scope>
</reference>
<dbReference type="GO" id="GO:0016758">
    <property type="term" value="F:hexosyltransferase activity"/>
    <property type="evidence" value="ECO:0007669"/>
    <property type="project" value="InterPro"/>
</dbReference>
<protein>
    <recommendedName>
        <fullName evidence="12">Hexosyltransferase</fullName>
    </recommendedName>
</protein>